<accession>A0ABN2FHL3</accession>
<name>A0ABN2FHL3_9ACTN</name>
<dbReference type="InterPro" id="IPR011051">
    <property type="entry name" value="RmlC_Cupin_sf"/>
</dbReference>
<sequence length="168" mass="18316">MNQQIKAAISVRVVGPTDGETMTDPQGRTDRYLIDTADTGGGFSLVEHTLAPHVLAAPLHLHTREDEYSFVLEGRLGALLGDDEVFADAGTLVFKPRGQWHTFWNAGDQPVRLLEIISPGGLEQLFRKLGEPGGEYDPGTLPALAASYGCEVDFERTMPIVERHGLAF</sequence>
<evidence type="ECO:0000259" key="1">
    <source>
        <dbReference type="Pfam" id="PF07883"/>
    </source>
</evidence>
<comment type="caution">
    <text evidence="2">The sequence shown here is derived from an EMBL/GenBank/DDBJ whole genome shotgun (WGS) entry which is preliminary data.</text>
</comment>
<evidence type="ECO:0000313" key="3">
    <source>
        <dbReference type="Proteomes" id="UP001501319"/>
    </source>
</evidence>
<dbReference type="Proteomes" id="UP001501319">
    <property type="component" value="Unassembled WGS sequence"/>
</dbReference>
<dbReference type="PANTHER" id="PTHR36440">
    <property type="entry name" value="PUTATIVE (AFU_ORTHOLOGUE AFUA_8G07350)-RELATED"/>
    <property type="match status" value="1"/>
</dbReference>
<dbReference type="PANTHER" id="PTHR36440:SF1">
    <property type="entry name" value="PUTATIVE (AFU_ORTHOLOGUE AFUA_8G07350)-RELATED"/>
    <property type="match status" value="1"/>
</dbReference>
<dbReference type="InterPro" id="IPR013096">
    <property type="entry name" value="Cupin_2"/>
</dbReference>
<dbReference type="Gene3D" id="2.60.120.10">
    <property type="entry name" value="Jelly Rolls"/>
    <property type="match status" value="1"/>
</dbReference>
<protein>
    <recommendedName>
        <fullName evidence="1">Cupin type-2 domain-containing protein</fullName>
    </recommendedName>
</protein>
<reference evidence="2 3" key="1">
    <citation type="journal article" date="2019" name="Int. J. Syst. Evol. Microbiol.">
        <title>The Global Catalogue of Microorganisms (GCM) 10K type strain sequencing project: providing services to taxonomists for standard genome sequencing and annotation.</title>
        <authorList>
            <consortium name="The Broad Institute Genomics Platform"/>
            <consortium name="The Broad Institute Genome Sequencing Center for Infectious Disease"/>
            <person name="Wu L."/>
            <person name="Ma J."/>
        </authorList>
    </citation>
    <scope>NUCLEOTIDE SEQUENCE [LARGE SCALE GENOMIC DNA]</scope>
    <source>
        <strain evidence="2 3">JCM 14306</strain>
    </source>
</reference>
<proteinExistence type="predicted"/>
<evidence type="ECO:0000313" key="2">
    <source>
        <dbReference type="EMBL" id="GAA1646902.1"/>
    </source>
</evidence>
<dbReference type="InterPro" id="IPR014710">
    <property type="entry name" value="RmlC-like_jellyroll"/>
</dbReference>
<keyword evidence="3" id="KW-1185">Reference proteome</keyword>
<dbReference type="EMBL" id="BAAANE010000007">
    <property type="protein sequence ID" value="GAA1646902.1"/>
    <property type="molecule type" value="Genomic_DNA"/>
</dbReference>
<dbReference type="SUPFAM" id="SSF51182">
    <property type="entry name" value="RmlC-like cupins"/>
    <property type="match status" value="1"/>
</dbReference>
<dbReference type="InterPro" id="IPR053146">
    <property type="entry name" value="QDO-like"/>
</dbReference>
<feature type="domain" description="Cupin type-2" evidence="1">
    <location>
        <begin position="48"/>
        <end position="116"/>
    </location>
</feature>
<organism evidence="2 3">
    <name type="scientific">Kribbella alba</name>
    <dbReference type="NCBI Taxonomy" id="190197"/>
    <lineage>
        <taxon>Bacteria</taxon>
        <taxon>Bacillati</taxon>
        <taxon>Actinomycetota</taxon>
        <taxon>Actinomycetes</taxon>
        <taxon>Propionibacteriales</taxon>
        <taxon>Kribbellaceae</taxon>
        <taxon>Kribbella</taxon>
    </lineage>
</organism>
<dbReference type="RefSeq" id="WP_344113578.1">
    <property type="nucleotide sequence ID" value="NZ_BAAANE010000007.1"/>
</dbReference>
<dbReference type="Pfam" id="PF07883">
    <property type="entry name" value="Cupin_2"/>
    <property type="match status" value="1"/>
</dbReference>
<gene>
    <name evidence="2" type="ORF">GCM10009744_42600</name>
</gene>